<gene>
    <name evidence="2" type="ORF">Z517_02647</name>
</gene>
<protein>
    <submittedName>
        <fullName evidence="2">Uncharacterized protein</fullName>
    </submittedName>
</protein>
<feature type="region of interest" description="Disordered" evidence="1">
    <location>
        <begin position="63"/>
        <end position="341"/>
    </location>
</feature>
<sequence length="341" mass="40818">MSDRRRRSHDEYTREPIVIERSPQVRTYRIVRTTSPERERLTSGSKLYNLFRTRTKRVHIIEEVPVRSRRPERRSWSPPRPPPSPPRGPYHTMSSNLEDNIFTPLPPKLPPKTTKPHKEDDPIEYVVEKRSPRHHKVKVIHEPADDEDAHPKVESPSPPRKRDSGKYYMTGARMDDDHDGARREYVRVRPDPEVQRLRDDLEREERKRRQAELTAAAAKEKADRLKADLELEKRQRSLEKRERDLAERETRLHQEEREHFVETRRPRDHQGVVVHNPTAVVPARETNRSALDRAREDYDHLRTQQAREERRPGTGDRRPRRQSIIIVDDEHDRDRDRRQRR</sequence>
<dbReference type="RefSeq" id="XP_013287210.1">
    <property type="nucleotide sequence ID" value="XM_013431756.1"/>
</dbReference>
<dbReference type="OrthoDB" id="4158690at2759"/>
<accession>A0A0D2F9V3</accession>
<feature type="compositionally biased region" description="Basic and acidic residues" evidence="1">
    <location>
        <begin position="116"/>
        <end position="130"/>
    </location>
</feature>
<dbReference type="Proteomes" id="UP000053029">
    <property type="component" value="Unassembled WGS sequence"/>
</dbReference>
<reference evidence="2 3" key="1">
    <citation type="submission" date="2015-01" db="EMBL/GenBank/DDBJ databases">
        <title>The Genome Sequence of Fonsecaea pedrosoi CBS 271.37.</title>
        <authorList>
            <consortium name="The Broad Institute Genomics Platform"/>
            <person name="Cuomo C."/>
            <person name="de Hoog S."/>
            <person name="Gorbushina A."/>
            <person name="Stielow B."/>
            <person name="Teixiera M."/>
            <person name="Abouelleil A."/>
            <person name="Chapman S.B."/>
            <person name="Priest M."/>
            <person name="Young S.K."/>
            <person name="Wortman J."/>
            <person name="Nusbaum C."/>
            <person name="Birren B."/>
        </authorList>
    </citation>
    <scope>NUCLEOTIDE SEQUENCE [LARGE SCALE GENOMIC DNA]</scope>
    <source>
        <strain evidence="2 3">CBS 271.37</strain>
    </source>
</reference>
<name>A0A0D2F9V3_9EURO</name>
<dbReference type="AlphaFoldDB" id="A0A0D2F9V3"/>
<keyword evidence="3" id="KW-1185">Reference proteome</keyword>
<feature type="compositionally biased region" description="Pro residues" evidence="1">
    <location>
        <begin position="78"/>
        <end position="88"/>
    </location>
</feature>
<organism evidence="2 3">
    <name type="scientific">Fonsecaea pedrosoi CBS 271.37</name>
    <dbReference type="NCBI Taxonomy" id="1442368"/>
    <lineage>
        <taxon>Eukaryota</taxon>
        <taxon>Fungi</taxon>
        <taxon>Dikarya</taxon>
        <taxon>Ascomycota</taxon>
        <taxon>Pezizomycotina</taxon>
        <taxon>Eurotiomycetes</taxon>
        <taxon>Chaetothyriomycetidae</taxon>
        <taxon>Chaetothyriales</taxon>
        <taxon>Herpotrichiellaceae</taxon>
        <taxon>Fonsecaea</taxon>
    </lineage>
</organism>
<feature type="compositionally biased region" description="Basic and acidic residues" evidence="1">
    <location>
        <begin position="218"/>
        <end position="270"/>
    </location>
</feature>
<dbReference type="GeneID" id="25302137"/>
<proteinExistence type="predicted"/>
<dbReference type="VEuPathDB" id="FungiDB:Z517_02647"/>
<evidence type="ECO:0000256" key="1">
    <source>
        <dbReference type="SAM" id="MobiDB-lite"/>
    </source>
</evidence>
<dbReference type="EMBL" id="KN846970">
    <property type="protein sequence ID" value="KIW83402.1"/>
    <property type="molecule type" value="Genomic_DNA"/>
</dbReference>
<evidence type="ECO:0000313" key="2">
    <source>
        <dbReference type="EMBL" id="KIW83402.1"/>
    </source>
</evidence>
<feature type="compositionally biased region" description="Basic and acidic residues" evidence="1">
    <location>
        <begin position="328"/>
        <end position="341"/>
    </location>
</feature>
<feature type="compositionally biased region" description="Basic and acidic residues" evidence="1">
    <location>
        <begin position="285"/>
        <end position="317"/>
    </location>
</feature>
<feature type="compositionally biased region" description="Basic and acidic residues" evidence="1">
    <location>
        <begin position="139"/>
        <end position="153"/>
    </location>
</feature>
<dbReference type="HOGENOM" id="CLU_068493_0_0_1"/>
<feature type="compositionally biased region" description="Basic and acidic residues" evidence="1">
    <location>
        <begin position="173"/>
        <end position="211"/>
    </location>
</feature>
<evidence type="ECO:0000313" key="3">
    <source>
        <dbReference type="Proteomes" id="UP000053029"/>
    </source>
</evidence>